<dbReference type="PANTHER" id="PTHR43356:SF1">
    <property type="entry name" value="PHOSPHATE ACETYLTRANSFERASE EUTD"/>
    <property type="match status" value="1"/>
</dbReference>
<keyword evidence="6" id="KW-1185">Reference proteome</keyword>
<dbReference type="EMBL" id="BMLX01000003">
    <property type="protein sequence ID" value="GGP22526.1"/>
    <property type="molecule type" value="Genomic_DNA"/>
</dbReference>
<reference evidence="6" key="1">
    <citation type="journal article" date="2019" name="Int. J. Syst. Evol. Microbiol.">
        <title>The Global Catalogue of Microorganisms (GCM) 10K type strain sequencing project: providing services to taxonomists for standard genome sequencing and annotation.</title>
        <authorList>
            <consortium name="The Broad Institute Genomics Platform"/>
            <consortium name="The Broad Institute Genome Sequencing Center for Infectious Disease"/>
            <person name="Wu L."/>
            <person name="Ma J."/>
        </authorList>
    </citation>
    <scope>NUCLEOTIDE SEQUENCE [LARGE SCALE GENOMIC DNA]</scope>
    <source>
        <strain evidence="6">CGMCC 1.8859</strain>
    </source>
</reference>
<dbReference type="InterPro" id="IPR050500">
    <property type="entry name" value="Phos_Acetyltrans/Butyryltrans"/>
</dbReference>
<evidence type="ECO:0000256" key="3">
    <source>
        <dbReference type="ARBA" id="ARBA00023315"/>
    </source>
</evidence>
<sequence length="339" mass="35651">MNLLQQCREAARARPQRVVFPDSLDVRSVRAAHELARSGYARPLLLANPFEMRHFCHAHGLTLGDVPVLDPLTAALRPALLAHLAGRMTGKAEAEVRQQLQDPLWLAAALLANGDVDCCVAGNQSSTAAVLRAGLRGVGLTEGNKTVSSIFFMLPPGPGEVLAFADCGVVPQPTTTQLADIAIATAASYERVTGNSARVAMLSFSTRGSARHPAVDLVREATALVRQRSPALCIDGELQFDAAMVADVAAQKAPDSPLGGRANVLVFPSLEAGNIAYKVAQRLGGYTALGPMIQGLRLPYHDLSRGCSAEDMVAVSLLAMKMAGIGQDGHARHLAALAS</sequence>
<dbReference type="PANTHER" id="PTHR43356">
    <property type="entry name" value="PHOSPHATE ACETYLTRANSFERASE"/>
    <property type="match status" value="1"/>
</dbReference>
<comment type="caution">
    <text evidence="5">The sequence shown here is derived from an EMBL/GenBank/DDBJ whole genome shotgun (WGS) entry which is preliminary data.</text>
</comment>
<keyword evidence="3" id="KW-0012">Acyltransferase</keyword>
<dbReference type="SUPFAM" id="SSF53659">
    <property type="entry name" value="Isocitrate/Isopropylmalate dehydrogenase-like"/>
    <property type="match status" value="1"/>
</dbReference>
<evidence type="ECO:0000259" key="4">
    <source>
        <dbReference type="Pfam" id="PF01515"/>
    </source>
</evidence>
<feature type="domain" description="Phosphate acetyl/butaryl transferase" evidence="4">
    <location>
        <begin position="3"/>
        <end position="319"/>
    </location>
</feature>
<dbReference type="Gene3D" id="3.40.50.10950">
    <property type="match status" value="1"/>
</dbReference>
<organism evidence="5 6">
    <name type="scientific">Silvimonas iriomotensis</name>
    <dbReference type="NCBI Taxonomy" id="449662"/>
    <lineage>
        <taxon>Bacteria</taxon>
        <taxon>Pseudomonadati</taxon>
        <taxon>Pseudomonadota</taxon>
        <taxon>Betaproteobacteria</taxon>
        <taxon>Neisseriales</taxon>
        <taxon>Chitinibacteraceae</taxon>
        <taxon>Silvimonas</taxon>
    </lineage>
</organism>
<evidence type="ECO:0000256" key="2">
    <source>
        <dbReference type="ARBA" id="ARBA00022679"/>
    </source>
</evidence>
<evidence type="ECO:0000256" key="1">
    <source>
        <dbReference type="ARBA" id="ARBA00005656"/>
    </source>
</evidence>
<dbReference type="RefSeq" id="WP_188704761.1">
    <property type="nucleotide sequence ID" value="NZ_BMLX01000003.1"/>
</dbReference>
<dbReference type="InterPro" id="IPR042112">
    <property type="entry name" value="P_AcTrfase_dom2"/>
</dbReference>
<dbReference type="Proteomes" id="UP000637267">
    <property type="component" value="Unassembled WGS sequence"/>
</dbReference>
<dbReference type="PIRSF" id="PIRSF000428">
    <property type="entry name" value="P_Ac_trans"/>
    <property type="match status" value="1"/>
</dbReference>
<keyword evidence="2" id="KW-0808">Transferase</keyword>
<evidence type="ECO:0000313" key="6">
    <source>
        <dbReference type="Proteomes" id="UP000637267"/>
    </source>
</evidence>
<dbReference type="Pfam" id="PF01515">
    <property type="entry name" value="PTA_PTB"/>
    <property type="match status" value="1"/>
</dbReference>
<dbReference type="InterPro" id="IPR042113">
    <property type="entry name" value="P_AcTrfase_dom1"/>
</dbReference>
<proteinExistence type="inferred from homology"/>
<dbReference type="NCBIfam" id="NF007233">
    <property type="entry name" value="PRK09653.1"/>
    <property type="match status" value="1"/>
</dbReference>
<name>A0ABQ2PBH9_9NEIS</name>
<comment type="similarity">
    <text evidence="1">Belongs to the phosphate acetyltransferase and butyryltransferase family.</text>
</comment>
<dbReference type="InterPro" id="IPR012147">
    <property type="entry name" value="P_Ac_Bu_trans"/>
</dbReference>
<protein>
    <submittedName>
        <fullName evidence="5">Phosphate acetyltransferase</fullName>
    </submittedName>
</protein>
<dbReference type="InterPro" id="IPR002505">
    <property type="entry name" value="PTA_PTB"/>
</dbReference>
<gene>
    <name evidence="5" type="primary">eutD</name>
    <name evidence="5" type="ORF">GCM10010970_25670</name>
</gene>
<accession>A0ABQ2PBH9</accession>
<evidence type="ECO:0000313" key="5">
    <source>
        <dbReference type="EMBL" id="GGP22526.1"/>
    </source>
</evidence>
<dbReference type="Gene3D" id="3.40.50.10750">
    <property type="entry name" value="Isocitrate/Isopropylmalate dehydrogenase-like"/>
    <property type="match status" value="1"/>
</dbReference>